<sequence length="97" mass="9711">MKSFSYAELDQLVGEVLPERAVLSTLLLAADGDSFNNNNAGNLGGASAGTTGSTVVTHACQSNITTPHGGLLQQVGLNAVPQNASFVCAPGTAVSGH</sequence>
<gene>
    <name evidence="1" type="ORF">GCM10010411_80900</name>
</gene>
<reference evidence="2" key="1">
    <citation type="journal article" date="2019" name="Int. J. Syst. Evol. Microbiol.">
        <title>The Global Catalogue of Microorganisms (GCM) 10K type strain sequencing project: providing services to taxonomists for standard genome sequencing and annotation.</title>
        <authorList>
            <consortium name="The Broad Institute Genomics Platform"/>
            <consortium name="The Broad Institute Genome Sequencing Center for Infectious Disease"/>
            <person name="Wu L."/>
            <person name="Ma J."/>
        </authorList>
    </citation>
    <scope>NUCLEOTIDE SEQUENCE [LARGE SCALE GENOMIC DNA]</scope>
    <source>
        <strain evidence="2">JCM 6833</strain>
    </source>
</reference>
<keyword evidence="2" id="KW-1185">Reference proteome</keyword>
<comment type="caution">
    <text evidence="1">The sequence shown here is derived from an EMBL/GenBank/DDBJ whole genome shotgun (WGS) entry which is preliminary data.</text>
</comment>
<protein>
    <submittedName>
        <fullName evidence="1">Uncharacterized protein</fullName>
    </submittedName>
</protein>
<evidence type="ECO:0000313" key="1">
    <source>
        <dbReference type="EMBL" id="GAA2630797.1"/>
    </source>
</evidence>
<proteinExistence type="predicted"/>
<dbReference type="RefSeq" id="WP_344547798.1">
    <property type="nucleotide sequence ID" value="NZ_BAAATD010000015.1"/>
</dbReference>
<name>A0ABP6CXP2_9ACTN</name>
<dbReference type="EMBL" id="BAAATD010000015">
    <property type="protein sequence ID" value="GAA2630797.1"/>
    <property type="molecule type" value="Genomic_DNA"/>
</dbReference>
<dbReference type="Proteomes" id="UP001501509">
    <property type="component" value="Unassembled WGS sequence"/>
</dbReference>
<organism evidence="1 2">
    <name type="scientific">Actinomadura fulvescens</name>
    <dbReference type="NCBI Taxonomy" id="46160"/>
    <lineage>
        <taxon>Bacteria</taxon>
        <taxon>Bacillati</taxon>
        <taxon>Actinomycetota</taxon>
        <taxon>Actinomycetes</taxon>
        <taxon>Streptosporangiales</taxon>
        <taxon>Thermomonosporaceae</taxon>
        <taxon>Actinomadura</taxon>
    </lineage>
</organism>
<evidence type="ECO:0000313" key="2">
    <source>
        <dbReference type="Proteomes" id="UP001501509"/>
    </source>
</evidence>
<accession>A0ABP6CXP2</accession>